<accession>A0ACB0IP61</accession>
<gene>
    <name evidence="1" type="ORF">MILVUS5_LOCUS5034</name>
</gene>
<dbReference type="Proteomes" id="UP001177021">
    <property type="component" value="Unassembled WGS sequence"/>
</dbReference>
<name>A0ACB0IP61_TRIPR</name>
<reference evidence="1" key="1">
    <citation type="submission" date="2023-10" db="EMBL/GenBank/DDBJ databases">
        <authorList>
            <person name="Rodriguez Cubillos JULIANA M."/>
            <person name="De Vega J."/>
        </authorList>
    </citation>
    <scope>NUCLEOTIDE SEQUENCE</scope>
</reference>
<keyword evidence="2" id="KW-1185">Reference proteome</keyword>
<proteinExistence type="predicted"/>
<protein>
    <submittedName>
        <fullName evidence="1">Uncharacterized protein</fullName>
    </submittedName>
</protein>
<comment type="caution">
    <text evidence="1">The sequence shown here is derived from an EMBL/GenBank/DDBJ whole genome shotgun (WGS) entry which is preliminary data.</text>
</comment>
<evidence type="ECO:0000313" key="1">
    <source>
        <dbReference type="EMBL" id="CAJ2634039.1"/>
    </source>
</evidence>
<dbReference type="EMBL" id="CASHSV030000002">
    <property type="protein sequence ID" value="CAJ2634039.1"/>
    <property type="molecule type" value="Genomic_DNA"/>
</dbReference>
<organism evidence="1 2">
    <name type="scientific">Trifolium pratense</name>
    <name type="common">Red clover</name>
    <dbReference type="NCBI Taxonomy" id="57577"/>
    <lineage>
        <taxon>Eukaryota</taxon>
        <taxon>Viridiplantae</taxon>
        <taxon>Streptophyta</taxon>
        <taxon>Embryophyta</taxon>
        <taxon>Tracheophyta</taxon>
        <taxon>Spermatophyta</taxon>
        <taxon>Magnoliopsida</taxon>
        <taxon>eudicotyledons</taxon>
        <taxon>Gunneridae</taxon>
        <taxon>Pentapetalae</taxon>
        <taxon>rosids</taxon>
        <taxon>fabids</taxon>
        <taxon>Fabales</taxon>
        <taxon>Fabaceae</taxon>
        <taxon>Papilionoideae</taxon>
        <taxon>50 kb inversion clade</taxon>
        <taxon>NPAAA clade</taxon>
        <taxon>Hologalegina</taxon>
        <taxon>IRL clade</taxon>
        <taxon>Trifolieae</taxon>
        <taxon>Trifolium</taxon>
    </lineage>
</organism>
<evidence type="ECO:0000313" key="2">
    <source>
        <dbReference type="Proteomes" id="UP001177021"/>
    </source>
</evidence>
<sequence length="396" mass="43984">MASELGSDGKGSDGKISTERSEVVRKTPSPYDLNSNDNPGSIITQVQLRGANYDEWAKAMRTSLRARRKWGFVDGTIKKPKEDSSEIEDWWTVQSMVVSWILNTIEASLRSTISYMENAKELWDDIKERLSIANGPRIQQLKSELAECKQEGMSMVNYFGKLKALWDELGNYQQIPTCTCEGCKCNIRAKLEKQKEEEKVHQFLMGLDDVLYGTTRSSLLATDPLPPLNRVYATLVQEQRVKAVSRSKEERTEIVGLAVQTSGRARGRTDTKDKGTVCSNCNLTGHDTMGCFEIIGYPDWWGDRPRHGTKAVARMKGQQQGRSASSGRGKGMGVRANAAQAITGKTVEATTEVDKGGLAGLSTEQWQILVNMLDSQKGNSSERMTGPHFEDADWIG</sequence>